<dbReference type="InterPro" id="IPR050767">
    <property type="entry name" value="Sel1_AlgK"/>
</dbReference>
<reference evidence="3" key="1">
    <citation type="submission" date="2021-01" db="EMBL/GenBank/DDBJ databases">
        <title>Modified the classification status of verrucomicrobia.</title>
        <authorList>
            <person name="Feng X."/>
        </authorList>
    </citation>
    <scope>NUCLEOTIDE SEQUENCE</scope>
    <source>
        <strain evidence="3">KCTC 22201</strain>
    </source>
</reference>
<dbReference type="SUPFAM" id="SSF81901">
    <property type="entry name" value="HCP-like"/>
    <property type="match status" value="2"/>
</dbReference>
<feature type="region of interest" description="Disordered" evidence="1">
    <location>
        <begin position="470"/>
        <end position="507"/>
    </location>
</feature>
<sequence length="507" mass="54471">MKAILLALALALPLHAANTLTPETPALAPDKTDSPANEALELFRQGRHHSAVAAARPLAEKGDPDALFLLAYASETGQGTEISRENALSFYLKAAEKDHKEATYRRALILLNSEDDKEREDGKKALEDAAKTDPSTAGRILGEAWLRGLITKEPDFEKGAEWWTTASEAGDSTSLLLLARLYSGDFGFREKADLEKSVALYRKAAGLGEASAYLPLGSRLLNGAEEQRNEKEGREWLAKAIKEEQFAAYLAIGDYEENVKKNGKAALDAYLKGAEAGQVECMLRSARFLYQGIAGAKDPEGGRKWLDKAAEAGSPTAHFEIARLITEDEKPDLMKLYSHLAAAADGGIALAQNDLGLFYLSGKLGFADAPAAAAWFTRAAKVGHAPAQNNLATLYERGLGVDVNLNNAGELYSLAANQGHGPATTALARLYANGAGTQPNLVKAWALATLAVERGDEDAKKILGELSPRLTPDLLEKAEKELEAMKTPKSEETAAPATEETDKKDKE</sequence>
<proteinExistence type="predicted"/>
<dbReference type="PANTHER" id="PTHR11102">
    <property type="entry name" value="SEL-1-LIKE PROTEIN"/>
    <property type="match status" value="1"/>
</dbReference>
<organism evidence="3 4">
    <name type="scientific">Haloferula rosea</name>
    <dbReference type="NCBI Taxonomy" id="490093"/>
    <lineage>
        <taxon>Bacteria</taxon>
        <taxon>Pseudomonadati</taxon>
        <taxon>Verrucomicrobiota</taxon>
        <taxon>Verrucomicrobiia</taxon>
        <taxon>Verrucomicrobiales</taxon>
        <taxon>Verrucomicrobiaceae</taxon>
        <taxon>Haloferula</taxon>
    </lineage>
</organism>
<dbReference type="Pfam" id="PF08238">
    <property type="entry name" value="Sel1"/>
    <property type="match status" value="8"/>
</dbReference>
<comment type="caution">
    <text evidence="3">The sequence shown here is derived from an EMBL/GenBank/DDBJ whole genome shotgun (WGS) entry which is preliminary data.</text>
</comment>
<feature type="signal peptide" evidence="2">
    <location>
        <begin position="1"/>
        <end position="16"/>
    </location>
</feature>
<feature type="chain" id="PRO_5036698634" evidence="2">
    <location>
        <begin position="17"/>
        <end position="507"/>
    </location>
</feature>
<feature type="compositionally biased region" description="Basic and acidic residues" evidence="1">
    <location>
        <begin position="474"/>
        <end position="492"/>
    </location>
</feature>
<name>A0A934RHE7_9BACT</name>
<dbReference type="RefSeq" id="WP_200282296.1">
    <property type="nucleotide sequence ID" value="NZ_JAENII010000014.1"/>
</dbReference>
<evidence type="ECO:0000256" key="1">
    <source>
        <dbReference type="SAM" id="MobiDB-lite"/>
    </source>
</evidence>
<protein>
    <submittedName>
        <fullName evidence="3">Sel1 repeat family protein</fullName>
    </submittedName>
</protein>
<gene>
    <name evidence="3" type="ORF">JIN81_16205</name>
</gene>
<keyword evidence="4" id="KW-1185">Reference proteome</keyword>
<dbReference type="AlphaFoldDB" id="A0A934RHE7"/>
<dbReference type="Proteomes" id="UP000658278">
    <property type="component" value="Unassembled WGS sequence"/>
</dbReference>
<dbReference type="Gene3D" id="1.25.40.10">
    <property type="entry name" value="Tetratricopeptide repeat domain"/>
    <property type="match status" value="2"/>
</dbReference>
<dbReference type="InterPro" id="IPR011990">
    <property type="entry name" value="TPR-like_helical_dom_sf"/>
</dbReference>
<dbReference type="EMBL" id="JAENII010000014">
    <property type="protein sequence ID" value="MBK1828576.1"/>
    <property type="molecule type" value="Genomic_DNA"/>
</dbReference>
<keyword evidence="2" id="KW-0732">Signal</keyword>
<dbReference type="PANTHER" id="PTHR11102:SF160">
    <property type="entry name" value="ERAD-ASSOCIATED E3 UBIQUITIN-PROTEIN LIGASE COMPONENT HRD3"/>
    <property type="match status" value="1"/>
</dbReference>
<evidence type="ECO:0000313" key="3">
    <source>
        <dbReference type="EMBL" id="MBK1828576.1"/>
    </source>
</evidence>
<evidence type="ECO:0000313" key="4">
    <source>
        <dbReference type="Proteomes" id="UP000658278"/>
    </source>
</evidence>
<dbReference type="SMART" id="SM00671">
    <property type="entry name" value="SEL1"/>
    <property type="match status" value="9"/>
</dbReference>
<accession>A0A934RHE7</accession>
<evidence type="ECO:0000256" key="2">
    <source>
        <dbReference type="SAM" id="SignalP"/>
    </source>
</evidence>
<dbReference type="InterPro" id="IPR006597">
    <property type="entry name" value="Sel1-like"/>
</dbReference>